<evidence type="ECO:0000256" key="1">
    <source>
        <dbReference type="SAM" id="MobiDB-lite"/>
    </source>
</evidence>
<proteinExistence type="predicted"/>
<organism evidence="2 3">
    <name type="scientific">Trichoderma longibrachiatum ATCC 18648</name>
    <dbReference type="NCBI Taxonomy" id="983965"/>
    <lineage>
        <taxon>Eukaryota</taxon>
        <taxon>Fungi</taxon>
        <taxon>Dikarya</taxon>
        <taxon>Ascomycota</taxon>
        <taxon>Pezizomycotina</taxon>
        <taxon>Sordariomycetes</taxon>
        <taxon>Hypocreomycetidae</taxon>
        <taxon>Hypocreales</taxon>
        <taxon>Hypocreaceae</taxon>
        <taxon>Trichoderma</taxon>
    </lineage>
</organism>
<evidence type="ECO:0000313" key="2">
    <source>
        <dbReference type="EMBL" id="PTB78312.1"/>
    </source>
</evidence>
<dbReference type="EMBL" id="KZ679129">
    <property type="protein sequence ID" value="PTB78312.1"/>
    <property type="molecule type" value="Genomic_DNA"/>
</dbReference>
<keyword evidence="3" id="KW-1185">Reference proteome</keyword>
<reference evidence="2 3" key="1">
    <citation type="submission" date="2016-07" db="EMBL/GenBank/DDBJ databases">
        <title>Multiple horizontal gene transfer events from other fungi enriched the ability of initially mycotrophic Trichoderma (Ascomycota) to feed on dead plant biomass.</title>
        <authorList>
            <consortium name="DOE Joint Genome Institute"/>
            <person name="Aerts A."/>
            <person name="Atanasova L."/>
            <person name="Chenthamara K."/>
            <person name="Zhang J."/>
            <person name="Grujic M."/>
            <person name="Henrissat B."/>
            <person name="Kuo A."/>
            <person name="Salamov A."/>
            <person name="Lipzen A."/>
            <person name="Labutti K."/>
            <person name="Barry K."/>
            <person name="Miao Y."/>
            <person name="Rahimi M.J."/>
            <person name="Shen Q."/>
            <person name="Grigoriev I.V."/>
            <person name="Kubicek C.P."/>
            <person name="Druzhinina I.S."/>
        </authorList>
    </citation>
    <scope>NUCLEOTIDE SEQUENCE [LARGE SCALE GENOMIC DNA]</scope>
    <source>
        <strain evidence="2 3">ATCC 18648</strain>
    </source>
</reference>
<feature type="compositionally biased region" description="Basic and acidic residues" evidence="1">
    <location>
        <begin position="53"/>
        <end position="65"/>
    </location>
</feature>
<sequence length="157" mass="17812">MHGLSTSKKGTCYYYYNCTTYTKDRQTTAITLRRTYTYIQGATPDYEGSYSRGDPRAWKADKQETSKPSPVILQCADNTIQLLEPLPPSFSVETTSNTTHPLAAHRIRWHSLLLQGSPPFKFPAQQIHHEALLGFLAASCRRLDERVTDMRETRGAN</sequence>
<dbReference type="AlphaFoldDB" id="A0A2T4C9X4"/>
<protein>
    <submittedName>
        <fullName evidence="2">Uncharacterized protein</fullName>
    </submittedName>
</protein>
<name>A0A2T4C9X4_TRILO</name>
<feature type="region of interest" description="Disordered" evidence="1">
    <location>
        <begin position="46"/>
        <end position="65"/>
    </location>
</feature>
<evidence type="ECO:0000313" key="3">
    <source>
        <dbReference type="Proteomes" id="UP000240760"/>
    </source>
</evidence>
<accession>A0A2T4C9X4</accession>
<dbReference type="Proteomes" id="UP000240760">
    <property type="component" value="Unassembled WGS sequence"/>
</dbReference>
<gene>
    <name evidence="2" type="ORF">M440DRAFT_1190291</name>
</gene>